<dbReference type="InterPro" id="IPR036779">
    <property type="entry name" value="LysM_dom_sf"/>
</dbReference>
<dbReference type="RefSeq" id="WP_315735156.1">
    <property type="nucleotide sequence ID" value="NZ_JAVYII010000009.1"/>
</dbReference>
<accession>A0ABU3Q081</accession>
<dbReference type="PROSITE" id="PS51782">
    <property type="entry name" value="LYSM"/>
    <property type="match status" value="1"/>
</dbReference>
<proteinExistence type="predicted"/>
<comment type="caution">
    <text evidence="4">The sequence shown here is derived from an EMBL/GenBank/DDBJ whole genome shotgun (WGS) entry which is preliminary data.</text>
</comment>
<protein>
    <recommendedName>
        <fullName evidence="3">LysM domain-containing protein</fullName>
    </recommendedName>
</protein>
<feature type="domain" description="LysM" evidence="3">
    <location>
        <begin position="184"/>
        <end position="240"/>
    </location>
</feature>
<reference evidence="4 5" key="1">
    <citation type="submission" date="2023-08" db="EMBL/GenBank/DDBJ databases">
        <title>Nocardioides seae sp. nov., a bacterium isolated from a soil.</title>
        <authorList>
            <person name="Wang X."/>
        </authorList>
    </citation>
    <scope>NUCLEOTIDE SEQUENCE [LARGE SCALE GENOMIC DNA]</scope>
    <source>
        <strain evidence="4 5">YZH12</strain>
    </source>
</reference>
<keyword evidence="2" id="KW-0812">Transmembrane</keyword>
<evidence type="ECO:0000259" key="3">
    <source>
        <dbReference type="PROSITE" id="PS51782"/>
    </source>
</evidence>
<dbReference type="Proteomes" id="UP001268542">
    <property type="component" value="Unassembled WGS sequence"/>
</dbReference>
<dbReference type="InterPro" id="IPR018392">
    <property type="entry name" value="LysM"/>
</dbReference>
<keyword evidence="2" id="KW-1133">Transmembrane helix</keyword>
<dbReference type="EMBL" id="JAVYII010000009">
    <property type="protein sequence ID" value="MDT9594911.1"/>
    <property type="molecule type" value="Genomic_DNA"/>
</dbReference>
<keyword evidence="5" id="KW-1185">Reference proteome</keyword>
<feature type="region of interest" description="Disordered" evidence="1">
    <location>
        <begin position="130"/>
        <end position="177"/>
    </location>
</feature>
<evidence type="ECO:0000313" key="5">
    <source>
        <dbReference type="Proteomes" id="UP001268542"/>
    </source>
</evidence>
<gene>
    <name evidence="4" type="ORF">RDV89_17615</name>
</gene>
<name>A0ABU3Q081_9ACTN</name>
<sequence length="255" mass="25445">MYDLPAASPRRALVVGAGATALLGAATSAACATLAATDLSARSGLDEMIAALAATVVLVAGPWCWLLAVVTCCDAVRGRTRRRVGCPAWVHRGVLAACGLALVTTAVPAQAEERPAPAGQLVTDASVGAATGGAVGTSPGREELLDGLPLPDRPATPAAPAAPDRPDAPEPQVVPTPSAASVATTVVVAAGDSLWSIAADLLPHADDATLVAAVATLHDANAAVVGPHPDLVLPGQRLDVRPLVDLSPVSDHDRP</sequence>
<keyword evidence="2" id="KW-0472">Membrane</keyword>
<dbReference type="Gene3D" id="3.10.350.10">
    <property type="entry name" value="LysM domain"/>
    <property type="match status" value="1"/>
</dbReference>
<evidence type="ECO:0000256" key="2">
    <source>
        <dbReference type="SAM" id="Phobius"/>
    </source>
</evidence>
<evidence type="ECO:0000313" key="4">
    <source>
        <dbReference type="EMBL" id="MDT9594911.1"/>
    </source>
</evidence>
<evidence type="ECO:0000256" key="1">
    <source>
        <dbReference type="SAM" id="MobiDB-lite"/>
    </source>
</evidence>
<organism evidence="4 5">
    <name type="scientific">Nocardioides imazamoxiresistens</name>
    <dbReference type="NCBI Taxonomy" id="3231893"/>
    <lineage>
        <taxon>Bacteria</taxon>
        <taxon>Bacillati</taxon>
        <taxon>Actinomycetota</taxon>
        <taxon>Actinomycetes</taxon>
        <taxon>Propionibacteriales</taxon>
        <taxon>Nocardioidaceae</taxon>
        <taxon>Nocardioides</taxon>
    </lineage>
</organism>
<dbReference type="CDD" id="cd00118">
    <property type="entry name" value="LysM"/>
    <property type="match status" value="1"/>
</dbReference>
<feature type="transmembrane region" description="Helical" evidence="2">
    <location>
        <begin position="51"/>
        <end position="73"/>
    </location>
</feature>
<feature type="compositionally biased region" description="Low complexity" evidence="1">
    <location>
        <begin position="148"/>
        <end position="162"/>
    </location>
</feature>